<dbReference type="EMBL" id="LAZR01028774">
    <property type="protein sequence ID" value="KKL61591.1"/>
    <property type="molecule type" value="Genomic_DNA"/>
</dbReference>
<protein>
    <submittedName>
        <fullName evidence="1">Uncharacterized protein</fullName>
    </submittedName>
</protein>
<comment type="caution">
    <text evidence="1">The sequence shown here is derived from an EMBL/GenBank/DDBJ whole genome shotgun (WGS) entry which is preliminary data.</text>
</comment>
<proteinExistence type="predicted"/>
<sequence length="45" mass="5691">MTFQKRKKICESLYTLRDPRNWEEDINIFDKLYKKIELYFKMSNL</sequence>
<accession>A0A0F9E5T8</accession>
<reference evidence="1" key="1">
    <citation type="journal article" date="2015" name="Nature">
        <title>Complex archaea that bridge the gap between prokaryotes and eukaryotes.</title>
        <authorList>
            <person name="Spang A."/>
            <person name="Saw J.H."/>
            <person name="Jorgensen S.L."/>
            <person name="Zaremba-Niedzwiedzka K."/>
            <person name="Martijn J."/>
            <person name="Lind A.E."/>
            <person name="van Eijk R."/>
            <person name="Schleper C."/>
            <person name="Guy L."/>
            <person name="Ettema T.J."/>
        </authorList>
    </citation>
    <scope>NUCLEOTIDE SEQUENCE</scope>
</reference>
<organism evidence="1">
    <name type="scientific">marine sediment metagenome</name>
    <dbReference type="NCBI Taxonomy" id="412755"/>
    <lineage>
        <taxon>unclassified sequences</taxon>
        <taxon>metagenomes</taxon>
        <taxon>ecological metagenomes</taxon>
    </lineage>
</organism>
<feature type="non-terminal residue" evidence="1">
    <location>
        <position position="1"/>
    </location>
</feature>
<dbReference type="AlphaFoldDB" id="A0A0F9E5T8"/>
<name>A0A0F9E5T8_9ZZZZ</name>
<gene>
    <name evidence="1" type="ORF">LCGC14_2193790</name>
</gene>
<evidence type="ECO:0000313" key="1">
    <source>
        <dbReference type="EMBL" id="KKL61591.1"/>
    </source>
</evidence>